<feature type="signal peptide" evidence="1">
    <location>
        <begin position="1"/>
        <end position="21"/>
    </location>
</feature>
<gene>
    <name evidence="2" type="ORF">ABOM_012125</name>
</gene>
<dbReference type="RefSeq" id="XP_022383452.1">
    <property type="nucleotide sequence ID" value="XM_022539253.1"/>
</dbReference>
<reference evidence="2 3" key="1">
    <citation type="journal article" date="2016" name="Genome Biol. Evol.">
        <title>Draft genome sequence of an aflatoxigenic Aspergillus species, A. bombycis.</title>
        <authorList>
            <person name="Moore G.G."/>
            <person name="Mack B.M."/>
            <person name="Beltz S.B."/>
            <person name="Gilbert M.K."/>
        </authorList>
    </citation>
    <scope>NUCLEOTIDE SEQUENCE [LARGE SCALE GENOMIC DNA]</scope>
    <source>
        <strain evidence="3">NRRL 26010</strain>
    </source>
</reference>
<evidence type="ECO:0000313" key="2">
    <source>
        <dbReference type="EMBL" id="OGM39735.1"/>
    </source>
</evidence>
<keyword evidence="1" id="KW-0732">Signal</keyword>
<sequence length="174" mass="19018">MQGQPWHGLAVIATLGTRALANPLAHWNVLGNASLNYEHLMMRDITEFDPTDLSFITRMAAIGDSYSAGIGAGDWLGTLTQVRDPESEAARHGNICTFGTLLKGMPMEVAIDARLVNTAAGSQMERGSWDYCLNNEETRTKVQITEDVVKVAARNEDNGKEVMALLLEQRGDQV</sequence>
<dbReference type="AlphaFoldDB" id="A0A1F7ZL16"/>
<feature type="chain" id="PRO_5009533943" evidence="1">
    <location>
        <begin position="22"/>
        <end position="174"/>
    </location>
</feature>
<dbReference type="EMBL" id="LYCR01000181">
    <property type="protein sequence ID" value="OGM39735.1"/>
    <property type="molecule type" value="Genomic_DNA"/>
</dbReference>
<evidence type="ECO:0000256" key="1">
    <source>
        <dbReference type="SAM" id="SignalP"/>
    </source>
</evidence>
<evidence type="ECO:0000313" key="3">
    <source>
        <dbReference type="Proteomes" id="UP000179179"/>
    </source>
</evidence>
<dbReference type="Proteomes" id="UP000179179">
    <property type="component" value="Unassembled WGS sequence"/>
</dbReference>
<organism evidence="2 3">
    <name type="scientific">Aspergillus bombycis</name>
    <dbReference type="NCBI Taxonomy" id="109264"/>
    <lineage>
        <taxon>Eukaryota</taxon>
        <taxon>Fungi</taxon>
        <taxon>Dikarya</taxon>
        <taxon>Ascomycota</taxon>
        <taxon>Pezizomycotina</taxon>
        <taxon>Eurotiomycetes</taxon>
        <taxon>Eurotiomycetidae</taxon>
        <taxon>Eurotiales</taxon>
        <taxon>Aspergillaceae</taxon>
        <taxon>Aspergillus</taxon>
    </lineage>
</organism>
<proteinExistence type="predicted"/>
<dbReference type="Pfam" id="PF23397">
    <property type="entry name" value="DUF7104"/>
    <property type="match status" value="1"/>
</dbReference>
<name>A0A1F7ZL16_9EURO</name>
<dbReference type="InterPro" id="IPR055530">
    <property type="entry name" value="DUF7104"/>
</dbReference>
<keyword evidence="3" id="KW-1185">Reference proteome</keyword>
<dbReference type="Gene3D" id="1.20.5.340">
    <property type="match status" value="1"/>
</dbReference>
<dbReference type="GeneID" id="34455515"/>
<accession>A0A1F7ZL16</accession>
<protein>
    <submittedName>
        <fullName evidence="2">Fibronectin type III domain protein</fullName>
    </submittedName>
</protein>
<comment type="caution">
    <text evidence="2">The sequence shown here is derived from an EMBL/GenBank/DDBJ whole genome shotgun (WGS) entry which is preliminary data.</text>
</comment>
<dbReference type="OrthoDB" id="4369806at2759"/>
<dbReference type="STRING" id="109264.A0A1F7ZL16"/>